<comment type="caution">
    <text evidence="1">The sequence shown here is derived from an EMBL/GenBank/DDBJ whole genome shotgun (WGS) entry which is preliminary data.</text>
</comment>
<proteinExistence type="predicted"/>
<accession>A0A9D1JJT1</accession>
<sequence length="145" mass="16337">MNAGNVREIREAISAANNALISLEEARGALDSAKNWGIFDMIGGGFFGSMIKHGRMEDAGAAMERAKDDLYRLQSELRDIEVPMDFQVDVGGFLSFADMFFDNIFVDWMVQSRINDARDQVVEATARVQTILADLQEWEWRLLKG</sequence>
<dbReference type="Proteomes" id="UP000823935">
    <property type="component" value="Unassembled WGS sequence"/>
</dbReference>
<evidence type="ECO:0000313" key="2">
    <source>
        <dbReference type="Proteomes" id="UP000823935"/>
    </source>
</evidence>
<reference evidence="1" key="2">
    <citation type="journal article" date="2021" name="PeerJ">
        <title>Extensive microbial diversity within the chicken gut microbiome revealed by metagenomics and culture.</title>
        <authorList>
            <person name="Gilroy R."/>
            <person name="Ravi A."/>
            <person name="Getino M."/>
            <person name="Pursley I."/>
            <person name="Horton D.L."/>
            <person name="Alikhan N.F."/>
            <person name="Baker D."/>
            <person name="Gharbi K."/>
            <person name="Hall N."/>
            <person name="Watson M."/>
            <person name="Adriaenssens E.M."/>
            <person name="Foster-Nyarko E."/>
            <person name="Jarju S."/>
            <person name="Secka A."/>
            <person name="Antonio M."/>
            <person name="Oren A."/>
            <person name="Chaudhuri R.R."/>
            <person name="La Ragione R."/>
            <person name="Hildebrand F."/>
            <person name="Pallen M.J."/>
        </authorList>
    </citation>
    <scope>NUCLEOTIDE SEQUENCE</scope>
    <source>
        <strain evidence="1">CHK190-19873</strain>
    </source>
</reference>
<dbReference type="EMBL" id="DVIQ01000022">
    <property type="protein sequence ID" value="HIS30679.1"/>
    <property type="molecule type" value="Genomic_DNA"/>
</dbReference>
<protein>
    <submittedName>
        <fullName evidence="1">Uncharacterized protein</fullName>
    </submittedName>
</protein>
<evidence type="ECO:0000313" key="1">
    <source>
        <dbReference type="EMBL" id="HIS30679.1"/>
    </source>
</evidence>
<reference evidence="1" key="1">
    <citation type="submission" date="2020-10" db="EMBL/GenBank/DDBJ databases">
        <authorList>
            <person name="Gilroy R."/>
        </authorList>
    </citation>
    <scope>NUCLEOTIDE SEQUENCE</scope>
    <source>
        <strain evidence="1">CHK190-19873</strain>
    </source>
</reference>
<dbReference type="AlphaFoldDB" id="A0A9D1JJT1"/>
<gene>
    <name evidence="1" type="ORF">IAB44_03890</name>
</gene>
<name>A0A9D1JJT1_9FIRM</name>
<organism evidence="1 2">
    <name type="scientific">Candidatus Limivivens intestinipullorum</name>
    <dbReference type="NCBI Taxonomy" id="2840858"/>
    <lineage>
        <taxon>Bacteria</taxon>
        <taxon>Bacillati</taxon>
        <taxon>Bacillota</taxon>
        <taxon>Clostridia</taxon>
        <taxon>Lachnospirales</taxon>
        <taxon>Lachnospiraceae</taxon>
        <taxon>Lachnospiraceae incertae sedis</taxon>
        <taxon>Candidatus Limivivens</taxon>
    </lineage>
</organism>